<gene>
    <name evidence="3" type="ORF">MN202_14105</name>
</gene>
<evidence type="ECO:0000313" key="3">
    <source>
        <dbReference type="EMBL" id="MEH8018370.1"/>
    </source>
</evidence>
<keyword evidence="1" id="KW-0732">Signal</keyword>
<keyword evidence="4" id="KW-1185">Reference proteome</keyword>
<dbReference type="SMART" id="SM00245">
    <property type="entry name" value="TSPc"/>
    <property type="match status" value="1"/>
</dbReference>
<name>A0ABU8C8U1_9GAMM</name>
<dbReference type="PANTHER" id="PTHR32060">
    <property type="entry name" value="TAIL-SPECIFIC PROTEASE"/>
    <property type="match status" value="1"/>
</dbReference>
<dbReference type="EMBL" id="JALAAR010000012">
    <property type="protein sequence ID" value="MEH8018370.1"/>
    <property type="molecule type" value="Genomic_DNA"/>
</dbReference>
<dbReference type="RefSeq" id="WP_335736776.1">
    <property type="nucleotide sequence ID" value="NZ_JALAAR010000012.1"/>
</dbReference>
<organism evidence="3 4">
    <name type="scientific">Rheinheimera muenzenbergensis</name>
    <dbReference type="NCBI Taxonomy" id="1193628"/>
    <lineage>
        <taxon>Bacteria</taxon>
        <taxon>Pseudomonadati</taxon>
        <taxon>Pseudomonadota</taxon>
        <taxon>Gammaproteobacteria</taxon>
        <taxon>Chromatiales</taxon>
        <taxon>Chromatiaceae</taxon>
        <taxon>Rheinheimera</taxon>
    </lineage>
</organism>
<dbReference type="Gene3D" id="2.30.42.10">
    <property type="match status" value="1"/>
</dbReference>
<dbReference type="InterPro" id="IPR005151">
    <property type="entry name" value="Tail-specific_protease"/>
</dbReference>
<dbReference type="InterPro" id="IPR036034">
    <property type="entry name" value="PDZ_sf"/>
</dbReference>
<dbReference type="Pfam" id="PF03572">
    <property type="entry name" value="Peptidase_S41"/>
    <property type="match status" value="1"/>
</dbReference>
<dbReference type="CDD" id="cd07562">
    <property type="entry name" value="Peptidase_S41_TRI"/>
    <property type="match status" value="1"/>
</dbReference>
<evidence type="ECO:0000313" key="4">
    <source>
        <dbReference type="Proteomes" id="UP001375382"/>
    </source>
</evidence>
<dbReference type="PANTHER" id="PTHR32060:SF30">
    <property type="entry name" value="CARBOXY-TERMINAL PROCESSING PROTEASE CTPA"/>
    <property type="match status" value="1"/>
</dbReference>
<dbReference type="SUPFAM" id="SSF52096">
    <property type="entry name" value="ClpP/crotonase"/>
    <property type="match status" value="1"/>
</dbReference>
<protein>
    <submittedName>
        <fullName evidence="3">S41 family peptidase</fullName>
    </submittedName>
</protein>
<comment type="caution">
    <text evidence="3">The sequence shown here is derived from an EMBL/GenBank/DDBJ whole genome shotgun (WGS) entry which is preliminary data.</text>
</comment>
<evidence type="ECO:0000259" key="2">
    <source>
        <dbReference type="SMART" id="SM00245"/>
    </source>
</evidence>
<feature type="signal peptide" evidence="1">
    <location>
        <begin position="1"/>
        <end position="21"/>
    </location>
</feature>
<feature type="domain" description="Tail specific protease" evidence="2">
    <location>
        <begin position="501"/>
        <end position="713"/>
    </location>
</feature>
<feature type="chain" id="PRO_5046080876" evidence="1">
    <location>
        <begin position="22"/>
        <end position="741"/>
    </location>
</feature>
<dbReference type="Gene3D" id="3.90.226.10">
    <property type="entry name" value="2-enoyl-CoA Hydratase, Chain A, domain 1"/>
    <property type="match status" value="1"/>
</dbReference>
<dbReference type="Gene3D" id="2.60.120.260">
    <property type="entry name" value="Galactose-binding domain-like"/>
    <property type="match status" value="1"/>
</dbReference>
<reference evidence="3 4" key="1">
    <citation type="journal article" date="2023" name="Ecotoxicol. Environ. Saf.">
        <title>Mercury remediation potential of mercury-resistant strain Rheinheimera metallidurans sp. nov. isolated from a municipal waste dumping site.</title>
        <authorList>
            <person name="Yadav V."/>
            <person name="Manjhi A."/>
            <person name="Vadakedath N."/>
        </authorList>
    </citation>
    <scope>NUCLEOTIDE SEQUENCE [LARGE SCALE GENOMIC DNA]</scope>
    <source>
        <strain evidence="3 4">E-49</strain>
    </source>
</reference>
<dbReference type="InterPro" id="IPR029045">
    <property type="entry name" value="ClpP/crotonase-like_dom_sf"/>
</dbReference>
<dbReference type="Proteomes" id="UP001375382">
    <property type="component" value="Unassembled WGS sequence"/>
</dbReference>
<dbReference type="SUPFAM" id="SSF50156">
    <property type="entry name" value="PDZ domain-like"/>
    <property type="match status" value="1"/>
</dbReference>
<proteinExistence type="predicted"/>
<sequence>MRITFLGLMLALFCHTLQAQAKTPQNMSFETTAQNAPAGWQIRQPEAVTIDTQYKTDGEHSLKIHREVTTAARFSFAAQLLPFSYAAKKVTLRGQIRTANVAGTAALMLQQQDANGETLSYADSTASPASGSADWAPFSVTTDLDQRTSSLVLNVMLLGQGEAWFDQLELMLDDKPINQASWQEKTTPRAFDDKTFWQGSNIALENISDTQLQQLVLLAQVWGFVKYHHPSSLAGDINMDAELFRLLAKVQAASAAETPLLLANWAENLGPLTPCQNCRQPATDAIVTMPAQYWQQWSDNSTLQQVLGRIYHSEAPAHNFWLRTAPMVGNPLFNELDYGHLQQPDSGYRLLALFRLWNMLQYAFPYRELMASRDVQLLQQHIRPMLAAKDRQQYVEAIAAMLAQVRDGHASLRGKNPEWLSFWGRNSAPIVVRMVQQQAVIYHLLPEAASLQPALQVGDQIIAVDGVDIASVIAQKRPYSAGSNDAAVLANIGHRLLRSNNETMTLTVLRAGQQLKVTTPLYASGQLDTAPFYSWRQEQQAYRLLNPDIGYITLDKIEGTDLDAMMAQLSATKGIIIDIRNYPQQFVVFSLGRFLYPKPYPFVRFSSLNLSVPGEFRMTPPLSVGTENPDYYRGKVVLLVNEFSVSQAEYTAMAFRGAPNAVAIGSNTAGADGNISSIVLPGGIKTAISGIGVFYADGRPTQQIGIVPDIVVQPSIAGIAAGRDEVLERAIEVISAAEPVN</sequence>
<evidence type="ECO:0000256" key="1">
    <source>
        <dbReference type="SAM" id="SignalP"/>
    </source>
</evidence>
<accession>A0ABU8C8U1</accession>